<dbReference type="InterPro" id="IPR007040">
    <property type="entry name" value="Ribosome_modulation_factor"/>
</dbReference>
<comment type="function">
    <text evidence="3">During stationary phase, converts 70S ribosomes to an inactive dimeric form (100S ribosomes).</text>
</comment>
<comment type="subcellular location">
    <subcellularLocation>
        <location evidence="3">Cytoplasm</location>
    </subcellularLocation>
</comment>
<protein>
    <recommendedName>
        <fullName evidence="3">Ribosome modulation factor</fullName>
        <shortName evidence="3">RMF</shortName>
    </recommendedName>
</protein>
<reference evidence="4 5" key="1">
    <citation type="journal article" date="2017" name="Environ. Microbiol.">
        <title>Genomic and physiological analyses of 'Reinekea forsetii' reveal a versatile opportunistic lifestyle during spring algae blooms.</title>
        <authorList>
            <person name="Avci B."/>
            <person name="Hahnke R.L."/>
            <person name="Chafee M."/>
            <person name="Fischer T."/>
            <person name="Gruber-Vodicka H."/>
            <person name="Tegetmeyer H.E."/>
            <person name="Harder J."/>
            <person name="Fuchs B.M."/>
            <person name="Amann R.I."/>
            <person name="Teeling H."/>
        </authorList>
    </citation>
    <scope>NUCLEOTIDE SEQUENCE [LARGE SCALE GENOMIC DNA]</scope>
    <source>
        <strain evidence="4 5">Hel1_31_D35</strain>
    </source>
</reference>
<dbReference type="Pfam" id="PF04957">
    <property type="entry name" value="RMF"/>
    <property type="match status" value="1"/>
</dbReference>
<proteinExistence type="inferred from homology"/>
<dbReference type="NCBIfam" id="NF041886">
    <property type="entry name" value="Rmf_CrpP_fam"/>
    <property type="match status" value="1"/>
</dbReference>
<dbReference type="Proteomes" id="UP000229757">
    <property type="component" value="Chromosome"/>
</dbReference>
<evidence type="ECO:0000256" key="2">
    <source>
        <dbReference type="ARBA" id="ARBA00022845"/>
    </source>
</evidence>
<sequence length="71" mass="8377">MKRQKRDMMERAFQKGYMAGVEGRSKELCPKEEGPEHQQWINGWREGRSDHWDGYTGVSGIHRVNEVVIHH</sequence>
<dbReference type="RefSeq" id="WP_100257134.1">
    <property type="nucleotide sequence ID" value="NZ_CP011797.1"/>
</dbReference>
<dbReference type="Gene3D" id="1.10.10.620">
    <property type="entry name" value="ribosome modulation factor like domain"/>
    <property type="match status" value="1"/>
</dbReference>
<dbReference type="OrthoDB" id="5917763at2"/>
<dbReference type="KEGG" id="rfo:REIFOR_01681"/>
<evidence type="ECO:0000256" key="3">
    <source>
        <dbReference type="HAMAP-Rule" id="MF_00919"/>
    </source>
</evidence>
<keyword evidence="1 3" id="KW-0963">Cytoplasm</keyword>
<dbReference type="GO" id="GO:0006417">
    <property type="term" value="P:regulation of translation"/>
    <property type="evidence" value="ECO:0007669"/>
    <property type="project" value="UniProtKB-UniRule"/>
</dbReference>
<name>A0A2K8KPY7_9GAMM</name>
<gene>
    <name evidence="3" type="primary">rmf</name>
    <name evidence="4" type="ORF">REIFOR_01681</name>
</gene>
<dbReference type="HAMAP" id="MF_00919">
    <property type="entry name" value="RMF"/>
    <property type="match status" value="1"/>
</dbReference>
<accession>A0A2K8KPY7</accession>
<dbReference type="GO" id="GO:0005737">
    <property type="term" value="C:cytoplasm"/>
    <property type="evidence" value="ECO:0007669"/>
    <property type="project" value="UniProtKB-SubCell"/>
</dbReference>
<evidence type="ECO:0000313" key="5">
    <source>
        <dbReference type="Proteomes" id="UP000229757"/>
    </source>
</evidence>
<dbReference type="EMBL" id="CP011797">
    <property type="protein sequence ID" value="ATX76823.1"/>
    <property type="molecule type" value="Genomic_DNA"/>
</dbReference>
<organism evidence="4 5">
    <name type="scientific">Reinekea forsetii</name>
    <dbReference type="NCBI Taxonomy" id="1336806"/>
    <lineage>
        <taxon>Bacteria</taxon>
        <taxon>Pseudomonadati</taxon>
        <taxon>Pseudomonadota</taxon>
        <taxon>Gammaproteobacteria</taxon>
        <taxon>Oceanospirillales</taxon>
        <taxon>Saccharospirillaceae</taxon>
        <taxon>Reinekea</taxon>
    </lineage>
</organism>
<evidence type="ECO:0000256" key="1">
    <source>
        <dbReference type="ARBA" id="ARBA00022490"/>
    </source>
</evidence>
<dbReference type="AlphaFoldDB" id="A0A2K8KPY7"/>
<dbReference type="InterPro" id="IPR023200">
    <property type="entry name" value="RMF_sf"/>
</dbReference>
<keyword evidence="5" id="KW-1185">Reference proteome</keyword>
<evidence type="ECO:0000313" key="4">
    <source>
        <dbReference type="EMBL" id="ATX76823.1"/>
    </source>
</evidence>
<dbReference type="NCBIfam" id="NF011162">
    <property type="entry name" value="PRK14563.1"/>
    <property type="match status" value="1"/>
</dbReference>
<keyword evidence="2 3" id="KW-0810">Translation regulation</keyword>
<comment type="similarity">
    <text evidence="3">Belongs to the ribosome modulation factor family.</text>
</comment>